<dbReference type="InterPro" id="IPR056146">
    <property type="entry name" value="DUF7729"/>
</dbReference>
<reference evidence="3 4" key="1">
    <citation type="submission" date="2016-03" db="EMBL/GenBank/DDBJ databases">
        <authorList>
            <person name="Ploux O."/>
        </authorList>
    </citation>
    <scope>NUCLEOTIDE SEQUENCE [LARGE SCALE GENOMIC DNA]</scope>
    <source>
        <strain evidence="3 4">URUG2</strain>
    </source>
</reference>
<dbReference type="AlphaFoldDB" id="A0A2D3ULU9"/>
<accession>A0A2D3ULU9</accession>
<dbReference type="GeneID" id="35596666"/>
<feature type="domain" description="DUF7729" evidence="2">
    <location>
        <begin position="43"/>
        <end position="246"/>
    </location>
</feature>
<dbReference type="Pfam" id="PF24855">
    <property type="entry name" value="DUF7729"/>
    <property type="match status" value="1"/>
</dbReference>
<sequence length="280" mass="29380">MPLLARQDLSEPTPSTTAKPKGAKTSATASSIQTAIQTGAAALPRPFDSSIGTNFTSSSCPDFFNDFLSNQTFNDCLPFSLLLQTSNSFFTASRSLVRLTQTLDATCKVNLDQCTAAMASWAQEIKQTDRCGQDLEMENPVVTQAYNGFVSYKPLYQAACLLDAGGNYCFANAATNASAPTSSYIYYLPLGVELPGGSRPACTTCLQNTMAVFAEAAANKSQPLSADYVGAAEQVQMTCGPSFVGAAVQISAATPTTSSIITSRSLGGLLILSAILMTSL</sequence>
<keyword evidence="4" id="KW-1185">Reference proteome</keyword>
<evidence type="ECO:0000313" key="4">
    <source>
        <dbReference type="Proteomes" id="UP000225277"/>
    </source>
</evidence>
<dbReference type="OrthoDB" id="2564812at2759"/>
<evidence type="ECO:0000259" key="2">
    <source>
        <dbReference type="Pfam" id="PF24855"/>
    </source>
</evidence>
<proteinExistence type="predicted"/>
<evidence type="ECO:0000313" key="3">
    <source>
        <dbReference type="EMBL" id="CZT15552.1"/>
    </source>
</evidence>
<dbReference type="PANTHER" id="PTHR39460:SF1">
    <property type="entry name" value="C6 TRANSCRIPTION FACTOR"/>
    <property type="match status" value="1"/>
</dbReference>
<dbReference type="PANTHER" id="PTHR39460">
    <property type="entry name" value="EXPRESSED PROTEIN"/>
    <property type="match status" value="1"/>
</dbReference>
<protein>
    <recommendedName>
        <fullName evidence="2">DUF7729 domain-containing protein</fullName>
    </recommendedName>
</protein>
<gene>
    <name evidence="3" type="ORF">RCC_01406</name>
</gene>
<dbReference type="EMBL" id="FJUY01000001">
    <property type="protein sequence ID" value="CZT15552.1"/>
    <property type="molecule type" value="Genomic_DNA"/>
</dbReference>
<feature type="region of interest" description="Disordered" evidence="1">
    <location>
        <begin position="1"/>
        <end position="27"/>
    </location>
</feature>
<name>A0A2D3ULU9_9PEZI</name>
<dbReference type="Proteomes" id="UP000225277">
    <property type="component" value="Unassembled WGS sequence"/>
</dbReference>
<organism evidence="3 4">
    <name type="scientific">Ramularia collo-cygni</name>
    <dbReference type="NCBI Taxonomy" id="112498"/>
    <lineage>
        <taxon>Eukaryota</taxon>
        <taxon>Fungi</taxon>
        <taxon>Dikarya</taxon>
        <taxon>Ascomycota</taxon>
        <taxon>Pezizomycotina</taxon>
        <taxon>Dothideomycetes</taxon>
        <taxon>Dothideomycetidae</taxon>
        <taxon>Mycosphaerellales</taxon>
        <taxon>Mycosphaerellaceae</taxon>
        <taxon>Ramularia</taxon>
    </lineage>
</organism>
<evidence type="ECO:0000256" key="1">
    <source>
        <dbReference type="SAM" id="MobiDB-lite"/>
    </source>
</evidence>
<dbReference type="RefSeq" id="XP_023622448.1">
    <property type="nucleotide sequence ID" value="XM_023766680.1"/>
</dbReference>